<reference evidence="1" key="1">
    <citation type="submission" date="2023-01" db="EMBL/GenBank/DDBJ databases">
        <title>Draft genome sequence of Nocardiopsis sp. LSu2-4 isolated from halophytes.</title>
        <authorList>
            <person name="Duangmal K."/>
            <person name="Chantavorakit T."/>
        </authorList>
    </citation>
    <scope>NUCLEOTIDE SEQUENCE</scope>
    <source>
        <strain evidence="1">LSu2-4</strain>
    </source>
</reference>
<dbReference type="EMBL" id="JAQFWP010000013">
    <property type="protein sequence ID" value="MDA2804781.1"/>
    <property type="molecule type" value="Genomic_DNA"/>
</dbReference>
<name>A0ABT4TJJ8_9ACTN</name>
<dbReference type="RefSeq" id="WP_270677361.1">
    <property type="nucleotide sequence ID" value="NZ_JAQFWP010000013.1"/>
</dbReference>
<dbReference type="InterPro" id="IPR012964">
    <property type="entry name" value="DUF1702"/>
</dbReference>
<evidence type="ECO:0000313" key="2">
    <source>
        <dbReference type="Proteomes" id="UP001165685"/>
    </source>
</evidence>
<dbReference type="Pfam" id="PF08012">
    <property type="entry name" value="DUF1702"/>
    <property type="match status" value="1"/>
</dbReference>
<sequence>MTAIGRLRRTAFGIPSAQAVFSRPGFTPEAWQRFAPVARSLMEGYHASLEDPRLPALAARLDAVDPELQGFAYEGAGMGLAALDAVAPWKRRLPAFMAGPAARHAYPAYVGVGLAFARLRRSPEAQLALLDPLLGWVTADGYGFHEAFFRRRRYVLHRAVPTHLTEYGRRCFDQGVGRALWFSAGGRVPLVARLVDGYAPERRADLWGGVGLAASYGGGADERSLRDLRDRVGPHRVRLARGAATAAWGRRQAGGTAPHTELACRVFCGLGGAEAAHAVEEARRDLPTVSVEPPYEIWRQRIEHALAATAAPSP</sequence>
<dbReference type="Proteomes" id="UP001165685">
    <property type="component" value="Unassembled WGS sequence"/>
</dbReference>
<organism evidence="1 2">
    <name type="scientific">Nocardiopsis suaedae</name>
    <dbReference type="NCBI Taxonomy" id="3018444"/>
    <lineage>
        <taxon>Bacteria</taxon>
        <taxon>Bacillati</taxon>
        <taxon>Actinomycetota</taxon>
        <taxon>Actinomycetes</taxon>
        <taxon>Streptosporangiales</taxon>
        <taxon>Nocardiopsidaceae</taxon>
        <taxon>Nocardiopsis</taxon>
    </lineage>
</organism>
<accession>A0ABT4TJJ8</accession>
<evidence type="ECO:0000313" key="1">
    <source>
        <dbReference type="EMBL" id="MDA2804781.1"/>
    </source>
</evidence>
<keyword evidence="2" id="KW-1185">Reference proteome</keyword>
<protein>
    <submittedName>
        <fullName evidence="1">DUF1702 family protein</fullName>
    </submittedName>
</protein>
<gene>
    <name evidence="1" type="ORF">O4U47_09680</name>
</gene>
<proteinExistence type="predicted"/>
<comment type="caution">
    <text evidence="1">The sequence shown here is derived from an EMBL/GenBank/DDBJ whole genome shotgun (WGS) entry which is preliminary data.</text>
</comment>